<name>A0A5C3L477_COPMA</name>
<feature type="transmembrane region" description="Helical" evidence="6">
    <location>
        <begin position="191"/>
        <end position="210"/>
    </location>
</feature>
<gene>
    <name evidence="7" type="ORF">FA15DRAFT_666458</name>
</gene>
<feature type="transmembrane region" description="Helical" evidence="6">
    <location>
        <begin position="75"/>
        <end position="96"/>
    </location>
</feature>
<evidence type="ECO:0000256" key="5">
    <source>
        <dbReference type="SAM" id="MobiDB-lite"/>
    </source>
</evidence>
<protein>
    <recommendedName>
        <fullName evidence="9">EI24-domain-containing protein</fullName>
    </recommendedName>
</protein>
<evidence type="ECO:0000256" key="3">
    <source>
        <dbReference type="ARBA" id="ARBA00022989"/>
    </source>
</evidence>
<dbReference type="InterPro" id="IPR059112">
    <property type="entry name" value="CysZ/EI24"/>
</dbReference>
<evidence type="ECO:0000256" key="4">
    <source>
        <dbReference type="ARBA" id="ARBA00023136"/>
    </source>
</evidence>
<proteinExistence type="predicted"/>
<accession>A0A5C3L477</accession>
<dbReference type="GO" id="GO:0005783">
    <property type="term" value="C:endoplasmic reticulum"/>
    <property type="evidence" value="ECO:0007669"/>
    <property type="project" value="TreeGrafter"/>
</dbReference>
<evidence type="ECO:0000256" key="1">
    <source>
        <dbReference type="ARBA" id="ARBA00004141"/>
    </source>
</evidence>
<evidence type="ECO:0008006" key="9">
    <source>
        <dbReference type="Google" id="ProtNLM"/>
    </source>
</evidence>
<feature type="transmembrane region" description="Helical" evidence="6">
    <location>
        <begin position="108"/>
        <end position="127"/>
    </location>
</feature>
<dbReference type="GO" id="GO:0016020">
    <property type="term" value="C:membrane"/>
    <property type="evidence" value="ECO:0007669"/>
    <property type="project" value="UniProtKB-SubCell"/>
</dbReference>
<keyword evidence="3 6" id="KW-1133">Transmembrane helix</keyword>
<sequence>MSYPYPSNAPQSFQAGSVNKPTSRDLYPSFLSLGESLQLQAQWAWCGLYDAFRWNVVFRTLTSDKEIRANVYKSFLLNTLSVVSIYTFELLLEPLVRNQERWLHRHIGWFYHVLWLLPVVGVSFYLNSTWCNIIAKRTYTLQHGGRGVAPQATGYTGMLKALATSAYRVVMVFTSLLVSFGLGIIPYVGPVLAFIFFCWVDSYYFFEFVWVARGMSLSRRVRHLEERWAYYLAFGLPATAICMLGSGIASAALFALVYPAYIILAMHGNPRPLDPFNPVPPSAQSQDTIKHPSPFIPIRIPVFALVIWLNDNIVRILSVGGGNTSTSSSAKKGGASGRRRAPSDAAESVEEGVGGGELHEMNTLPPAQSRGPTKFTRVTRERVTLSRRKLD</sequence>
<evidence type="ECO:0000256" key="2">
    <source>
        <dbReference type="ARBA" id="ARBA00022692"/>
    </source>
</evidence>
<dbReference type="Proteomes" id="UP000307440">
    <property type="component" value="Unassembled WGS sequence"/>
</dbReference>
<feature type="transmembrane region" description="Helical" evidence="6">
    <location>
        <begin position="231"/>
        <end position="261"/>
    </location>
</feature>
<comment type="subcellular location">
    <subcellularLocation>
        <location evidence="1">Membrane</location>
        <topology evidence="1">Multi-pass membrane protein</topology>
    </subcellularLocation>
</comment>
<dbReference type="PANTHER" id="PTHR21389:SF0">
    <property type="entry name" value="ETOPOSIDE-INDUCED PROTEIN 2.4 HOMOLOG"/>
    <property type="match status" value="1"/>
</dbReference>
<feature type="transmembrane region" description="Helical" evidence="6">
    <location>
        <begin position="166"/>
        <end position="185"/>
    </location>
</feature>
<dbReference type="PANTHER" id="PTHR21389">
    <property type="entry name" value="P53 INDUCED PROTEIN"/>
    <property type="match status" value="1"/>
</dbReference>
<organism evidence="7 8">
    <name type="scientific">Coprinopsis marcescibilis</name>
    <name type="common">Agaric fungus</name>
    <name type="synonym">Psathyrella marcescibilis</name>
    <dbReference type="NCBI Taxonomy" id="230819"/>
    <lineage>
        <taxon>Eukaryota</taxon>
        <taxon>Fungi</taxon>
        <taxon>Dikarya</taxon>
        <taxon>Basidiomycota</taxon>
        <taxon>Agaricomycotina</taxon>
        <taxon>Agaricomycetes</taxon>
        <taxon>Agaricomycetidae</taxon>
        <taxon>Agaricales</taxon>
        <taxon>Agaricineae</taxon>
        <taxon>Psathyrellaceae</taxon>
        <taxon>Coprinopsis</taxon>
    </lineage>
</organism>
<dbReference type="OrthoDB" id="266518at2759"/>
<evidence type="ECO:0000313" key="8">
    <source>
        <dbReference type="Proteomes" id="UP000307440"/>
    </source>
</evidence>
<keyword evidence="8" id="KW-1185">Reference proteome</keyword>
<keyword evidence="2 6" id="KW-0812">Transmembrane</keyword>
<dbReference type="GO" id="GO:0016236">
    <property type="term" value="P:macroautophagy"/>
    <property type="evidence" value="ECO:0007669"/>
    <property type="project" value="TreeGrafter"/>
</dbReference>
<dbReference type="AlphaFoldDB" id="A0A5C3L477"/>
<dbReference type="EMBL" id="ML210165">
    <property type="protein sequence ID" value="TFK27383.1"/>
    <property type="molecule type" value="Genomic_DNA"/>
</dbReference>
<feature type="compositionally biased region" description="Low complexity" evidence="5">
    <location>
        <begin position="324"/>
        <end position="333"/>
    </location>
</feature>
<keyword evidence="4 6" id="KW-0472">Membrane</keyword>
<evidence type="ECO:0000256" key="6">
    <source>
        <dbReference type="SAM" id="Phobius"/>
    </source>
</evidence>
<evidence type="ECO:0000313" key="7">
    <source>
        <dbReference type="EMBL" id="TFK27383.1"/>
    </source>
</evidence>
<dbReference type="Pfam" id="PF07264">
    <property type="entry name" value="EI24"/>
    <property type="match status" value="1"/>
</dbReference>
<feature type="region of interest" description="Disordered" evidence="5">
    <location>
        <begin position="323"/>
        <end position="391"/>
    </location>
</feature>
<feature type="compositionally biased region" description="Basic and acidic residues" evidence="5">
    <location>
        <begin position="378"/>
        <end position="391"/>
    </location>
</feature>
<reference evidence="7 8" key="1">
    <citation type="journal article" date="2019" name="Nat. Ecol. Evol.">
        <title>Megaphylogeny resolves global patterns of mushroom evolution.</title>
        <authorList>
            <person name="Varga T."/>
            <person name="Krizsan K."/>
            <person name="Foldi C."/>
            <person name="Dima B."/>
            <person name="Sanchez-Garcia M."/>
            <person name="Sanchez-Ramirez S."/>
            <person name="Szollosi G.J."/>
            <person name="Szarkandi J.G."/>
            <person name="Papp V."/>
            <person name="Albert L."/>
            <person name="Andreopoulos W."/>
            <person name="Angelini C."/>
            <person name="Antonin V."/>
            <person name="Barry K.W."/>
            <person name="Bougher N.L."/>
            <person name="Buchanan P."/>
            <person name="Buyck B."/>
            <person name="Bense V."/>
            <person name="Catcheside P."/>
            <person name="Chovatia M."/>
            <person name="Cooper J."/>
            <person name="Damon W."/>
            <person name="Desjardin D."/>
            <person name="Finy P."/>
            <person name="Geml J."/>
            <person name="Haridas S."/>
            <person name="Hughes K."/>
            <person name="Justo A."/>
            <person name="Karasinski D."/>
            <person name="Kautmanova I."/>
            <person name="Kiss B."/>
            <person name="Kocsube S."/>
            <person name="Kotiranta H."/>
            <person name="LaButti K.M."/>
            <person name="Lechner B.E."/>
            <person name="Liimatainen K."/>
            <person name="Lipzen A."/>
            <person name="Lukacs Z."/>
            <person name="Mihaltcheva S."/>
            <person name="Morgado L.N."/>
            <person name="Niskanen T."/>
            <person name="Noordeloos M.E."/>
            <person name="Ohm R.A."/>
            <person name="Ortiz-Santana B."/>
            <person name="Ovrebo C."/>
            <person name="Racz N."/>
            <person name="Riley R."/>
            <person name="Savchenko A."/>
            <person name="Shiryaev A."/>
            <person name="Soop K."/>
            <person name="Spirin V."/>
            <person name="Szebenyi C."/>
            <person name="Tomsovsky M."/>
            <person name="Tulloss R.E."/>
            <person name="Uehling J."/>
            <person name="Grigoriev I.V."/>
            <person name="Vagvolgyi C."/>
            <person name="Papp T."/>
            <person name="Martin F.M."/>
            <person name="Miettinen O."/>
            <person name="Hibbett D.S."/>
            <person name="Nagy L.G."/>
        </authorList>
    </citation>
    <scope>NUCLEOTIDE SEQUENCE [LARGE SCALE GENOMIC DNA]</scope>
    <source>
        <strain evidence="7 8">CBS 121175</strain>
    </source>
</reference>